<feature type="domain" description="Probable transposase IS891/IS1136/IS1341" evidence="6">
    <location>
        <begin position="180"/>
        <end position="296"/>
    </location>
</feature>
<dbReference type="OrthoDB" id="6230307at2"/>
<dbReference type="Pfam" id="PF07282">
    <property type="entry name" value="Cas12f1-like_TNB"/>
    <property type="match status" value="1"/>
</dbReference>
<evidence type="ECO:0000313" key="9">
    <source>
        <dbReference type="Proteomes" id="UP000280298"/>
    </source>
</evidence>
<keyword evidence="3" id="KW-0238">DNA-binding</keyword>
<dbReference type="KEGG" id="scya:EJ357_35515"/>
<keyword evidence="4" id="KW-0233">DNA recombination</keyword>
<evidence type="ECO:0000256" key="4">
    <source>
        <dbReference type="ARBA" id="ARBA00023172"/>
    </source>
</evidence>
<feature type="region of interest" description="Disordered" evidence="5">
    <location>
        <begin position="411"/>
        <end position="431"/>
    </location>
</feature>
<dbReference type="RefSeq" id="WP_126395772.1">
    <property type="nucleotide sequence ID" value="NZ_CP034539.1"/>
</dbReference>
<keyword evidence="9" id="KW-1185">Reference proteome</keyword>
<dbReference type="AlphaFoldDB" id="A0A3Q9EXP1"/>
<accession>A0A3Q9EXP1</accession>
<sequence>MRADTGRKYRAYPRADQEQMLIDWDHDARALWNLALDHRLMVGRKHDGSWVWSTEQCVLLTEIRNDPDPSVNWIRDLPAQSGQQILRRLDRAFANMANPDHPAGPPVFKRRGDRIGIPFTGQAVRFRKLNRHWAEVRFPVLGWLRIRLSRALGGTIRNATIARDGLGWHVSLGVHSGAKPTAPNEGPGCGVDFGVSVSAWVSTEPAGRFMRPTLTPGEERRLTALEQRKERQLAYAEKRNGGARSNRLMRTIAAIGALRARQARRRLDFTHKLTTDLSKSHGFVGIEDLRVRNMAASASRSQAAGGKKNRNQKAGLNRGILDNAPGERRRQLAYKCALYGSDLRPVPPQGTSQTCPSCNKRDPRNRLRCGREFSCVHCGHTEHADRVASIEIEARARRMGDTDIKGTRSLRSEARGQATGARLRAAPAAAR</sequence>
<feature type="domain" description="Cas12f1-like TNB" evidence="7">
    <location>
        <begin position="329"/>
        <end position="392"/>
    </location>
</feature>
<evidence type="ECO:0000256" key="5">
    <source>
        <dbReference type="SAM" id="MobiDB-lite"/>
    </source>
</evidence>
<evidence type="ECO:0000259" key="7">
    <source>
        <dbReference type="Pfam" id="PF07282"/>
    </source>
</evidence>
<dbReference type="GO" id="GO:0003677">
    <property type="term" value="F:DNA binding"/>
    <property type="evidence" value="ECO:0007669"/>
    <property type="project" value="UniProtKB-KW"/>
</dbReference>
<keyword evidence="2" id="KW-0815">Transposition</keyword>
<proteinExistence type="inferred from homology"/>
<dbReference type="Proteomes" id="UP000280298">
    <property type="component" value="Chromosome"/>
</dbReference>
<feature type="region of interest" description="Disordered" evidence="5">
    <location>
        <begin position="297"/>
        <end position="324"/>
    </location>
</feature>
<name>A0A3Q9EXP1_9ACTN</name>
<dbReference type="InterPro" id="IPR001959">
    <property type="entry name" value="Transposase"/>
</dbReference>
<evidence type="ECO:0000256" key="2">
    <source>
        <dbReference type="ARBA" id="ARBA00022578"/>
    </source>
</evidence>
<gene>
    <name evidence="8" type="ORF">EJ357_35515</name>
</gene>
<evidence type="ECO:0000259" key="6">
    <source>
        <dbReference type="Pfam" id="PF01385"/>
    </source>
</evidence>
<evidence type="ECO:0000256" key="1">
    <source>
        <dbReference type="ARBA" id="ARBA00008761"/>
    </source>
</evidence>
<dbReference type="GO" id="GO:0032196">
    <property type="term" value="P:transposition"/>
    <property type="evidence" value="ECO:0007669"/>
    <property type="project" value="UniProtKB-KW"/>
</dbReference>
<feature type="compositionally biased region" description="Low complexity" evidence="5">
    <location>
        <begin position="418"/>
        <end position="431"/>
    </location>
</feature>
<evidence type="ECO:0000313" key="8">
    <source>
        <dbReference type="EMBL" id="AZQ38113.1"/>
    </source>
</evidence>
<organism evidence="8 9">
    <name type="scientific">Streptomyces cyaneochromogenes</name>
    <dbReference type="NCBI Taxonomy" id="2496836"/>
    <lineage>
        <taxon>Bacteria</taxon>
        <taxon>Bacillati</taxon>
        <taxon>Actinomycetota</taxon>
        <taxon>Actinomycetes</taxon>
        <taxon>Kitasatosporales</taxon>
        <taxon>Streptomycetaceae</taxon>
        <taxon>Streptomyces</taxon>
    </lineage>
</organism>
<protein>
    <submittedName>
        <fullName evidence="8">Transposase</fullName>
    </submittedName>
</protein>
<dbReference type="EMBL" id="CP034539">
    <property type="protein sequence ID" value="AZQ38113.1"/>
    <property type="molecule type" value="Genomic_DNA"/>
</dbReference>
<dbReference type="NCBIfam" id="NF040570">
    <property type="entry name" value="guided_TnpB"/>
    <property type="match status" value="1"/>
</dbReference>
<dbReference type="Pfam" id="PF01385">
    <property type="entry name" value="OrfB_IS605"/>
    <property type="match status" value="1"/>
</dbReference>
<evidence type="ECO:0000256" key="3">
    <source>
        <dbReference type="ARBA" id="ARBA00023125"/>
    </source>
</evidence>
<comment type="similarity">
    <text evidence="1">In the C-terminal section; belongs to the transposase 35 family.</text>
</comment>
<dbReference type="GO" id="GO:0006310">
    <property type="term" value="P:DNA recombination"/>
    <property type="evidence" value="ECO:0007669"/>
    <property type="project" value="UniProtKB-KW"/>
</dbReference>
<reference evidence="8 9" key="1">
    <citation type="journal article" date="2019" name="Int. J. Syst. Evol. Microbiol.">
        <title>Streptomyces cyaneochromogenes sp. nov., a blue pigment-producing actinomycete from manganese-contaminated soil.</title>
        <authorList>
            <person name="Tang X."/>
            <person name="Zhao J."/>
            <person name="Li K."/>
            <person name="Chen Z."/>
            <person name="Sun Y."/>
            <person name="Gao J."/>
        </authorList>
    </citation>
    <scope>NUCLEOTIDE SEQUENCE [LARGE SCALE GENOMIC DNA]</scope>
    <source>
        <strain evidence="8 9">MK-45</strain>
    </source>
</reference>
<dbReference type="InterPro" id="IPR010095">
    <property type="entry name" value="Cas12f1-like_TNB"/>
</dbReference>